<evidence type="ECO:0000256" key="3">
    <source>
        <dbReference type="SAM" id="MobiDB-lite"/>
    </source>
</evidence>
<feature type="compositionally biased region" description="Basic and acidic residues" evidence="3">
    <location>
        <begin position="125"/>
        <end position="140"/>
    </location>
</feature>
<keyword evidence="6" id="KW-1185">Reference proteome</keyword>
<evidence type="ECO:0000256" key="2">
    <source>
        <dbReference type="ARBA" id="ARBA00022803"/>
    </source>
</evidence>
<keyword evidence="4" id="KW-0812">Transmembrane</keyword>
<feature type="region of interest" description="Disordered" evidence="3">
    <location>
        <begin position="83"/>
        <end position="140"/>
    </location>
</feature>
<dbReference type="PANTHER" id="PTHR45883:SF2">
    <property type="entry name" value="HSC70-INTERACTING PROTEIN"/>
    <property type="match status" value="1"/>
</dbReference>
<sequence>MSGNLTEYGKKVAKLIAGASLWWMSSAGYGVMNLRRLKKLQALVHLYRQDPDLLRGKQLSLLRDNVKIIGDPISLLQCNTSVEKTAKKEEESPETAESEESDLEIEDDGVIEPDLNDSQEMGDEYLEKTNEMIDQANEKR</sequence>
<feature type="transmembrane region" description="Helical" evidence="4">
    <location>
        <begin position="12"/>
        <end position="32"/>
    </location>
</feature>
<name>A0A9D3XD26_9SAUR</name>
<keyword evidence="2" id="KW-0802">TPR repeat</keyword>
<evidence type="ECO:0000313" key="5">
    <source>
        <dbReference type="EMBL" id="KAH1176810.1"/>
    </source>
</evidence>
<feature type="compositionally biased region" description="Acidic residues" evidence="3">
    <location>
        <begin position="91"/>
        <end position="124"/>
    </location>
</feature>
<comment type="caution">
    <text evidence="5">The sequence shown here is derived from an EMBL/GenBank/DDBJ whole genome shotgun (WGS) entry which is preliminary data.</text>
</comment>
<organism evidence="5 6">
    <name type="scientific">Mauremys mutica</name>
    <name type="common">yellowpond turtle</name>
    <dbReference type="NCBI Taxonomy" id="74926"/>
    <lineage>
        <taxon>Eukaryota</taxon>
        <taxon>Metazoa</taxon>
        <taxon>Chordata</taxon>
        <taxon>Craniata</taxon>
        <taxon>Vertebrata</taxon>
        <taxon>Euteleostomi</taxon>
        <taxon>Archelosauria</taxon>
        <taxon>Testudinata</taxon>
        <taxon>Testudines</taxon>
        <taxon>Cryptodira</taxon>
        <taxon>Durocryptodira</taxon>
        <taxon>Testudinoidea</taxon>
        <taxon>Geoemydidae</taxon>
        <taxon>Geoemydinae</taxon>
        <taxon>Mauremys</taxon>
    </lineage>
</organism>
<protein>
    <submittedName>
        <fullName evidence="5">Uncharacterized protein</fullName>
    </submittedName>
</protein>
<keyword evidence="1" id="KW-0677">Repeat</keyword>
<evidence type="ECO:0000256" key="4">
    <source>
        <dbReference type="SAM" id="Phobius"/>
    </source>
</evidence>
<accession>A0A9D3XD26</accession>
<evidence type="ECO:0000313" key="6">
    <source>
        <dbReference type="Proteomes" id="UP000827986"/>
    </source>
</evidence>
<gene>
    <name evidence="5" type="ORF">KIL84_010512</name>
</gene>
<dbReference type="Proteomes" id="UP000827986">
    <property type="component" value="Unassembled WGS sequence"/>
</dbReference>
<dbReference type="PANTHER" id="PTHR45883">
    <property type="entry name" value="HSC70-INTERACTING PROTEIN"/>
    <property type="match status" value="1"/>
</dbReference>
<reference evidence="5" key="1">
    <citation type="submission" date="2021-09" db="EMBL/GenBank/DDBJ databases">
        <title>The genome of Mauremys mutica provides insights into the evolution of semi-aquatic lifestyle.</title>
        <authorList>
            <person name="Gong S."/>
            <person name="Gao Y."/>
        </authorList>
    </citation>
    <scope>NUCLEOTIDE SEQUENCE</scope>
    <source>
        <strain evidence="5">MM-2020</strain>
        <tissue evidence="5">Muscle</tissue>
    </source>
</reference>
<proteinExistence type="predicted"/>
<dbReference type="AlphaFoldDB" id="A0A9D3XD26"/>
<dbReference type="GO" id="GO:0030544">
    <property type="term" value="F:Hsp70 protein binding"/>
    <property type="evidence" value="ECO:0007669"/>
    <property type="project" value="TreeGrafter"/>
</dbReference>
<dbReference type="EMBL" id="JAHDVG010000474">
    <property type="protein sequence ID" value="KAH1176810.1"/>
    <property type="molecule type" value="Genomic_DNA"/>
</dbReference>
<keyword evidence="4" id="KW-0472">Membrane</keyword>
<keyword evidence="4" id="KW-1133">Transmembrane helix</keyword>
<evidence type="ECO:0000256" key="1">
    <source>
        <dbReference type="ARBA" id="ARBA00022737"/>
    </source>
</evidence>